<feature type="transmembrane region" description="Helical" evidence="9">
    <location>
        <begin position="377"/>
        <end position="396"/>
    </location>
</feature>
<dbReference type="PANTHER" id="PTHR28259:SF19">
    <property type="entry name" value="CAMPHOR RESISTANCE CRCB-LIKE PROTEIN"/>
    <property type="match status" value="1"/>
</dbReference>
<feature type="transmembrane region" description="Helical" evidence="9">
    <location>
        <begin position="408"/>
        <end position="433"/>
    </location>
</feature>
<feature type="transmembrane region" description="Helical" evidence="9">
    <location>
        <begin position="479"/>
        <end position="503"/>
    </location>
</feature>
<organism evidence="10 11">
    <name type="scientific">Psophocarpus tetragonolobus</name>
    <name type="common">Winged bean</name>
    <name type="synonym">Dolichos tetragonolobus</name>
    <dbReference type="NCBI Taxonomy" id="3891"/>
    <lineage>
        <taxon>Eukaryota</taxon>
        <taxon>Viridiplantae</taxon>
        <taxon>Streptophyta</taxon>
        <taxon>Embryophyta</taxon>
        <taxon>Tracheophyta</taxon>
        <taxon>Spermatophyta</taxon>
        <taxon>Magnoliopsida</taxon>
        <taxon>eudicotyledons</taxon>
        <taxon>Gunneridae</taxon>
        <taxon>Pentapetalae</taxon>
        <taxon>rosids</taxon>
        <taxon>fabids</taxon>
        <taxon>Fabales</taxon>
        <taxon>Fabaceae</taxon>
        <taxon>Papilionoideae</taxon>
        <taxon>50 kb inversion clade</taxon>
        <taxon>NPAAA clade</taxon>
        <taxon>indigoferoid/millettioid clade</taxon>
        <taxon>Phaseoleae</taxon>
        <taxon>Psophocarpus</taxon>
    </lineage>
</organism>
<feature type="transmembrane region" description="Helical" evidence="9">
    <location>
        <begin position="256"/>
        <end position="274"/>
    </location>
</feature>
<dbReference type="GO" id="GO:1903425">
    <property type="term" value="F:fluoride transmembrane transporter activity"/>
    <property type="evidence" value="ECO:0007669"/>
    <property type="project" value="TreeGrafter"/>
</dbReference>
<protein>
    <submittedName>
        <fullName evidence="10">Uncharacterized protein</fullName>
    </submittedName>
</protein>
<dbReference type="GO" id="GO:0005886">
    <property type="term" value="C:plasma membrane"/>
    <property type="evidence" value="ECO:0007669"/>
    <property type="project" value="UniProtKB-SubCell"/>
</dbReference>
<dbReference type="AlphaFoldDB" id="A0AAN9S1F9"/>
<sequence length="511" mass="56312">MNLNPESIQQLRSGNWIRHRKLKSFTGSNGVVEFQNAVVGLRLVKENRHHAIAVQVGETSPVVVYGVSVHMDMERMNSGGSSIRRRSLNISTHISQHTDNDSESDSVSEAGDIGDRVIRSRRLSESSSLHLSFDNRSENEGIVSIPEEYRLHHNSSVKPFPPPLTSTQDTKHDPHEGLPALLLDYTSFMVHLAVFGILGVLTRYLLQKLFGPGVAHVTSNQSILYVDLPSNMIGSFLMGWFGVVFKGDIFNVSEHLAVGITTGYLGSLTTFSGWNQKMLELSVSGHWLFASLGFLLGLFLVGYSIQFGIETAKGFRWLIKKLSVSSGKDDSKINCKVDSYHRQVIVMVMFMVVLGILWGVSGALVKAEFMNGGDGPQLWFACMVGPIGVWIRWFLARLNGRGLGKAELFKWMPIGTLIANVSAACIMAALSSVKNSVNTRDCDTVVAGIQFGLMGCLSTVSTFAAEFNAMRESNHPWRAYAYAMITVCLSFSLGILIYCIPVWTKGFDIDT</sequence>
<feature type="transmembrane region" description="Helical" evidence="9">
    <location>
        <begin position="445"/>
        <end position="467"/>
    </location>
</feature>
<evidence type="ECO:0000256" key="2">
    <source>
        <dbReference type="ARBA" id="ARBA00022475"/>
    </source>
</evidence>
<reference evidence="10 11" key="1">
    <citation type="submission" date="2024-01" db="EMBL/GenBank/DDBJ databases">
        <title>The genomes of 5 underutilized Papilionoideae crops provide insights into root nodulation and disease resistanc.</title>
        <authorList>
            <person name="Jiang F."/>
        </authorList>
    </citation>
    <scope>NUCLEOTIDE SEQUENCE [LARGE SCALE GENOMIC DNA]</scope>
    <source>
        <strain evidence="10">DUOXIRENSHENG_FW03</strain>
        <tissue evidence="10">Leaves</tissue>
    </source>
</reference>
<evidence type="ECO:0000256" key="9">
    <source>
        <dbReference type="SAM" id="Phobius"/>
    </source>
</evidence>
<evidence type="ECO:0000256" key="5">
    <source>
        <dbReference type="ARBA" id="ARBA00023136"/>
    </source>
</evidence>
<evidence type="ECO:0000256" key="3">
    <source>
        <dbReference type="ARBA" id="ARBA00022692"/>
    </source>
</evidence>
<name>A0AAN9S1F9_PSOTE</name>
<gene>
    <name evidence="10" type="ORF">VNO78_26103</name>
</gene>
<feature type="transmembrane region" description="Helical" evidence="9">
    <location>
        <begin position="181"/>
        <end position="202"/>
    </location>
</feature>
<dbReference type="InterPro" id="IPR003691">
    <property type="entry name" value="FluC"/>
</dbReference>
<comment type="similarity">
    <text evidence="6">Belongs to the fluoride channel Fluc/FEX (TC 1.A.43) family.</text>
</comment>
<proteinExistence type="inferred from homology"/>
<keyword evidence="4 9" id="KW-1133">Transmembrane helix</keyword>
<feature type="transmembrane region" description="Helical" evidence="9">
    <location>
        <begin position="222"/>
        <end position="244"/>
    </location>
</feature>
<dbReference type="Proteomes" id="UP001386955">
    <property type="component" value="Unassembled WGS sequence"/>
</dbReference>
<comment type="subcellular location">
    <subcellularLocation>
        <location evidence="1">Cell membrane</location>
        <topology evidence="1">Multi-pass membrane protein</topology>
    </subcellularLocation>
</comment>
<evidence type="ECO:0000313" key="11">
    <source>
        <dbReference type="Proteomes" id="UP001386955"/>
    </source>
</evidence>
<evidence type="ECO:0000256" key="6">
    <source>
        <dbReference type="ARBA" id="ARBA00035120"/>
    </source>
</evidence>
<keyword evidence="5 9" id="KW-0472">Membrane</keyword>
<evidence type="ECO:0000256" key="8">
    <source>
        <dbReference type="SAM" id="MobiDB-lite"/>
    </source>
</evidence>
<dbReference type="EMBL" id="JAYMYS010000007">
    <property type="protein sequence ID" value="KAK7386124.1"/>
    <property type="molecule type" value="Genomic_DNA"/>
</dbReference>
<feature type="transmembrane region" description="Helical" evidence="9">
    <location>
        <begin position="344"/>
        <end position="365"/>
    </location>
</feature>
<comment type="caution">
    <text evidence="10">The sequence shown here is derived from an EMBL/GenBank/DDBJ whole genome shotgun (WGS) entry which is preliminary data.</text>
</comment>
<keyword evidence="2" id="KW-1003">Cell membrane</keyword>
<keyword evidence="11" id="KW-1185">Reference proteome</keyword>
<evidence type="ECO:0000256" key="4">
    <source>
        <dbReference type="ARBA" id="ARBA00022989"/>
    </source>
</evidence>
<accession>A0AAN9S1F9</accession>
<evidence type="ECO:0000256" key="7">
    <source>
        <dbReference type="ARBA" id="ARBA00035585"/>
    </source>
</evidence>
<keyword evidence="3 9" id="KW-0812">Transmembrane</keyword>
<feature type="transmembrane region" description="Helical" evidence="9">
    <location>
        <begin position="286"/>
        <end position="309"/>
    </location>
</feature>
<evidence type="ECO:0000256" key="1">
    <source>
        <dbReference type="ARBA" id="ARBA00004651"/>
    </source>
</evidence>
<evidence type="ECO:0000313" key="10">
    <source>
        <dbReference type="EMBL" id="KAK7386124.1"/>
    </source>
</evidence>
<dbReference type="Pfam" id="PF02537">
    <property type="entry name" value="CRCB"/>
    <property type="match status" value="2"/>
</dbReference>
<dbReference type="PANTHER" id="PTHR28259">
    <property type="entry name" value="FLUORIDE EXPORT PROTEIN 1-RELATED"/>
    <property type="match status" value="1"/>
</dbReference>
<feature type="region of interest" description="Disordered" evidence="8">
    <location>
        <begin position="153"/>
        <end position="173"/>
    </location>
</feature>
<comment type="catalytic activity">
    <reaction evidence="7">
        <text>fluoride(in) = fluoride(out)</text>
        <dbReference type="Rhea" id="RHEA:76159"/>
        <dbReference type="ChEBI" id="CHEBI:17051"/>
    </reaction>
    <physiologicalReaction direction="left-to-right" evidence="7">
        <dbReference type="Rhea" id="RHEA:76160"/>
    </physiologicalReaction>
</comment>